<evidence type="ECO:0000313" key="1">
    <source>
        <dbReference type="EMBL" id="CAF3691868.1"/>
    </source>
</evidence>
<organism evidence="1 2">
    <name type="scientific">Rotaria sordida</name>
    <dbReference type="NCBI Taxonomy" id="392033"/>
    <lineage>
        <taxon>Eukaryota</taxon>
        <taxon>Metazoa</taxon>
        <taxon>Spiralia</taxon>
        <taxon>Gnathifera</taxon>
        <taxon>Rotifera</taxon>
        <taxon>Eurotatoria</taxon>
        <taxon>Bdelloidea</taxon>
        <taxon>Philodinida</taxon>
        <taxon>Philodinidae</taxon>
        <taxon>Rotaria</taxon>
    </lineage>
</organism>
<name>A0A818TV38_9BILA</name>
<accession>A0A818TV38</accession>
<dbReference type="Proteomes" id="UP000663836">
    <property type="component" value="Unassembled WGS sequence"/>
</dbReference>
<dbReference type="EMBL" id="CAJOBD010000581">
    <property type="protein sequence ID" value="CAF3691868.1"/>
    <property type="molecule type" value="Genomic_DNA"/>
</dbReference>
<proteinExistence type="predicted"/>
<evidence type="ECO:0000313" key="2">
    <source>
        <dbReference type="Proteomes" id="UP000663836"/>
    </source>
</evidence>
<dbReference type="AlphaFoldDB" id="A0A818TV38"/>
<reference evidence="1" key="1">
    <citation type="submission" date="2021-02" db="EMBL/GenBank/DDBJ databases">
        <authorList>
            <person name="Nowell W R."/>
        </authorList>
    </citation>
    <scope>NUCLEOTIDE SEQUENCE</scope>
</reference>
<protein>
    <submittedName>
        <fullName evidence="1">Uncharacterized protein</fullName>
    </submittedName>
</protein>
<gene>
    <name evidence="1" type="ORF">JBS370_LOCUS8905</name>
</gene>
<sequence length="84" mass="10153">MILSDKYRSFNHYLQLIHLCLKNSLIKKKNFAYNYTWLLPSIARHKPLLAMNYINKNETRIEYFKQLKICSLSVEFLNEILNNE</sequence>
<comment type="caution">
    <text evidence="1">The sequence shown here is derived from an EMBL/GenBank/DDBJ whole genome shotgun (WGS) entry which is preliminary data.</text>
</comment>